<dbReference type="EMBL" id="MU071119">
    <property type="protein sequence ID" value="KAF5826260.1"/>
    <property type="molecule type" value="Genomic_DNA"/>
</dbReference>
<accession>A0ABQ7FV46</accession>
<evidence type="ECO:0008006" key="3">
    <source>
        <dbReference type="Google" id="ProtNLM"/>
    </source>
</evidence>
<dbReference type="Gene3D" id="3.40.50.150">
    <property type="entry name" value="Vaccinia Virus protein VP39"/>
    <property type="match status" value="1"/>
</dbReference>
<dbReference type="InterPro" id="IPR029063">
    <property type="entry name" value="SAM-dependent_MTases_sf"/>
</dbReference>
<organism evidence="1 2">
    <name type="scientific">Dunaliella salina</name>
    <name type="common">Green alga</name>
    <name type="synonym">Protococcus salinus</name>
    <dbReference type="NCBI Taxonomy" id="3046"/>
    <lineage>
        <taxon>Eukaryota</taxon>
        <taxon>Viridiplantae</taxon>
        <taxon>Chlorophyta</taxon>
        <taxon>core chlorophytes</taxon>
        <taxon>Chlorophyceae</taxon>
        <taxon>CS clade</taxon>
        <taxon>Chlamydomonadales</taxon>
        <taxon>Dunaliellaceae</taxon>
        <taxon>Dunaliella</taxon>
    </lineage>
</organism>
<reference evidence="1" key="1">
    <citation type="submission" date="2017-08" db="EMBL/GenBank/DDBJ databases">
        <authorList>
            <person name="Polle J.E."/>
            <person name="Barry K."/>
            <person name="Cushman J."/>
            <person name="Schmutz J."/>
            <person name="Tran D."/>
            <person name="Hathwaick L.T."/>
            <person name="Yim W.C."/>
            <person name="Jenkins J."/>
            <person name="Mckie-Krisberg Z.M."/>
            <person name="Prochnik S."/>
            <person name="Lindquist E."/>
            <person name="Dockter R.B."/>
            <person name="Adam C."/>
            <person name="Molina H."/>
            <person name="Bunkerborg J."/>
            <person name="Jin E."/>
            <person name="Buchheim M."/>
            <person name="Magnuson J."/>
        </authorList>
    </citation>
    <scope>NUCLEOTIDE SEQUENCE</scope>
    <source>
        <strain evidence="1">CCAP 19/18</strain>
    </source>
</reference>
<keyword evidence="2" id="KW-1185">Reference proteome</keyword>
<proteinExistence type="predicted"/>
<evidence type="ECO:0000313" key="2">
    <source>
        <dbReference type="Proteomes" id="UP000815325"/>
    </source>
</evidence>
<dbReference type="SUPFAM" id="SSF53335">
    <property type="entry name" value="S-adenosyl-L-methionine-dependent methyltransferases"/>
    <property type="match status" value="1"/>
</dbReference>
<evidence type="ECO:0000313" key="1">
    <source>
        <dbReference type="EMBL" id="KAF5826260.1"/>
    </source>
</evidence>
<gene>
    <name evidence="1" type="ORF">DUNSADRAFT_3878</name>
</gene>
<sequence length="284" mass="30439">MEGRRAENLSFSAVPLSLCMVQCTASKPQSNVLEQSIICHIRNFSTNMHAFNAFNKKGALLSPASSLQGPKCYVGRRRAQARLPPPQAMELASVCEQSFQIPAAAALVLPVMGLAGYKLSLYSQKEVINARMLGNFIPEGARNIIQMNGSTRDIFYYPKSTIQIVVYGNNLKPGLFERAGMQAQIPTVSFKKPASSLDAVPSNSVDGIACLGGISETEAGSKKRVITEALRVLKTGAPFIFIEPLADGASPLRPLFSGNGSKAIGMYLPGARGPFFALLIRSGN</sequence>
<protein>
    <recommendedName>
        <fullName evidence="3">Methyltransferase type 11 domain-containing protein</fullName>
    </recommendedName>
</protein>
<name>A0ABQ7FV46_DUNSA</name>
<dbReference type="Proteomes" id="UP000815325">
    <property type="component" value="Unassembled WGS sequence"/>
</dbReference>
<comment type="caution">
    <text evidence="1">The sequence shown here is derived from an EMBL/GenBank/DDBJ whole genome shotgun (WGS) entry which is preliminary data.</text>
</comment>